<dbReference type="AlphaFoldDB" id="A0A078ASB8"/>
<gene>
    <name evidence="1" type="primary">Contig11423.g12227</name>
    <name evidence="1" type="ORF">STYLEM_13930</name>
</gene>
<reference evidence="1 2" key="1">
    <citation type="submission" date="2014-06" db="EMBL/GenBank/DDBJ databases">
        <authorList>
            <person name="Swart Estienne"/>
        </authorList>
    </citation>
    <scope>NUCLEOTIDE SEQUENCE [LARGE SCALE GENOMIC DNA]</scope>
    <source>
        <strain evidence="1 2">130c</strain>
    </source>
</reference>
<proteinExistence type="predicted"/>
<keyword evidence="2" id="KW-1185">Reference proteome</keyword>
<sequence>MANVSLPLKIEREQLIQSNSSKSLIAISNGQFGIDSSDSLQSSGLIMIDYNDEENPSIMIKDFALDNIDGSAGFSDQPSLYVSLSTIYVSNILLQRIDYSSSQQQLPTNSLLKFENFTNLTINGFKTSALKQVGTLNLKQLNDKIQSIQLQDLTINELYLNKADQNFLNSSGNQTIIKFINCKIQNISNQNGGGVFIDLKYIFKVQFSLENCIFQDIDGFESLFKIAANNVEISLNNCTFNNISTSRSIFDLYSEIAQISIFKSNFIDFSENSVLSELFANKLNGQISIRTQECFFQIYINTIDQPILKINTANSYIDMGSQFQIKINFPELQRFKLFQCTSCNLSITDSSFIFENLIQYQIPLLILADQAVNVSVSNATCNFALDQYYQII</sequence>
<dbReference type="Proteomes" id="UP000039865">
    <property type="component" value="Unassembled WGS sequence"/>
</dbReference>
<evidence type="ECO:0000313" key="1">
    <source>
        <dbReference type="EMBL" id="CDW84861.1"/>
    </source>
</evidence>
<dbReference type="InParanoid" id="A0A078ASB8"/>
<protein>
    <submittedName>
        <fullName evidence="1">Uncharacterized protein</fullName>
    </submittedName>
</protein>
<accession>A0A078ASB8</accession>
<dbReference type="EMBL" id="CCKQ01013217">
    <property type="protein sequence ID" value="CDW84861.1"/>
    <property type="molecule type" value="Genomic_DNA"/>
</dbReference>
<evidence type="ECO:0000313" key="2">
    <source>
        <dbReference type="Proteomes" id="UP000039865"/>
    </source>
</evidence>
<organism evidence="1 2">
    <name type="scientific">Stylonychia lemnae</name>
    <name type="common">Ciliate</name>
    <dbReference type="NCBI Taxonomy" id="5949"/>
    <lineage>
        <taxon>Eukaryota</taxon>
        <taxon>Sar</taxon>
        <taxon>Alveolata</taxon>
        <taxon>Ciliophora</taxon>
        <taxon>Intramacronucleata</taxon>
        <taxon>Spirotrichea</taxon>
        <taxon>Stichotrichia</taxon>
        <taxon>Sporadotrichida</taxon>
        <taxon>Oxytrichidae</taxon>
        <taxon>Stylonychinae</taxon>
        <taxon>Stylonychia</taxon>
    </lineage>
</organism>
<name>A0A078ASB8_STYLE</name>